<dbReference type="EMBL" id="CM044708">
    <property type="protein sequence ID" value="KAI5648254.1"/>
    <property type="molecule type" value="Genomic_DNA"/>
</dbReference>
<sequence length="365" mass="41479">MEEDQEIMKHFCKLCNKSFPCGRSLGGHMRSHLINNNNDHHHSTDNKVLISKKKQICSSMISNGYGRRENRKQTTRSKFANSNSENVIINKIDQQEQEEVALSLILLSRHHVQGCWDSSEFLQVSKNGKIESISLDSEQKLKDSEEKTESHESKVAEFEFTKQNSTKRKTESSMDDFERKSKFECAACNKTFHSYQALGGHRASHKKMKGSKIDSSENSTTENADSSAVVKLEEKTDYEHHHQIKKNRISSSNIVVDDHNGGSNRNNKVHECPICFKVFSSGQALGGHKRSHLIADAKSNQQNTTTTSVKKVSEIRDFLDLNLPPPPPLQPEDEESSDQVYFNSWWIGSNHSHEQQQQQQLVGLL</sequence>
<name>A0ACB9ZME3_CATRO</name>
<dbReference type="Proteomes" id="UP001060085">
    <property type="component" value="Linkage Group LG08"/>
</dbReference>
<reference evidence="2" key="1">
    <citation type="journal article" date="2023" name="Nat. Plants">
        <title>Single-cell RNA sequencing provides a high-resolution roadmap for understanding the multicellular compartmentation of specialized metabolism.</title>
        <authorList>
            <person name="Sun S."/>
            <person name="Shen X."/>
            <person name="Li Y."/>
            <person name="Li Y."/>
            <person name="Wang S."/>
            <person name="Li R."/>
            <person name="Zhang H."/>
            <person name="Shen G."/>
            <person name="Guo B."/>
            <person name="Wei J."/>
            <person name="Xu J."/>
            <person name="St-Pierre B."/>
            <person name="Chen S."/>
            <person name="Sun C."/>
        </authorList>
    </citation>
    <scope>NUCLEOTIDE SEQUENCE [LARGE SCALE GENOMIC DNA]</scope>
</reference>
<gene>
    <name evidence="1" type="ORF">M9H77_34259</name>
</gene>
<evidence type="ECO:0000313" key="1">
    <source>
        <dbReference type="EMBL" id="KAI5648254.1"/>
    </source>
</evidence>
<accession>A0ACB9ZME3</accession>
<keyword evidence="2" id="KW-1185">Reference proteome</keyword>
<proteinExistence type="predicted"/>
<protein>
    <submittedName>
        <fullName evidence="1">Uncharacterized protein</fullName>
    </submittedName>
</protein>
<evidence type="ECO:0000313" key="2">
    <source>
        <dbReference type="Proteomes" id="UP001060085"/>
    </source>
</evidence>
<comment type="caution">
    <text evidence="1">The sequence shown here is derived from an EMBL/GenBank/DDBJ whole genome shotgun (WGS) entry which is preliminary data.</text>
</comment>
<organism evidence="1 2">
    <name type="scientific">Catharanthus roseus</name>
    <name type="common">Madagascar periwinkle</name>
    <name type="synonym">Vinca rosea</name>
    <dbReference type="NCBI Taxonomy" id="4058"/>
    <lineage>
        <taxon>Eukaryota</taxon>
        <taxon>Viridiplantae</taxon>
        <taxon>Streptophyta</taxon>
        <taxon>Embryophyta</taxon>
        <taxon>Tracheophyta</taxon>
        <taxon>Spermatophyta</taxon>
        <taxon>Magnoliopsida</taxon>
        <taxon>eudicotyledons</taxon>
        <taxon>Gunneridae</taxon>
        <taxon>Pentapetalae</taxon>
        <taxon>asterids</taxon>
        <taxon>lamiids</taxon>
        <taxon>Gentianales</taxon>
        <taxon>Apocynaceae</taxon>
        <taxon>Rauvolfioideae</taxon>
        <taxon>Vinceae</taxon>
        <taxon>Catharanthinae</taxon>
        <taxon>Catharanthus</taxon>
    </lineage>
</organism>